<comment type="caution">
    <text evidence="1">The sequence shown here is derived from an EMBL/GenBank/DDBJ whole genome shotgun (WGS) entry which is preliminary data.</text>
</comment>
<dbReference type="Gene3D" id="3.40.50.1400">
    <property type="match status" value="1"/>
</dbReference>
<organism evidence="1">
    <name type="scientific">bioreactor metagenome</name>
    <dbReference type="NCBI Taxonomy" id="1076179"/>
    <lineage>
        <taxon>unclassified sequences</taxon>
        <taxon>metagenomes</taxon>
        <taxon>ecological metagenomes</taxon>
    </lineage>
</organism>
<dbReference type="EMBL" id="VSSQ01022053">
    <property type="protein sequence ID" value="MPM68090.1"/>
    <property type="molecule type" value="Genomic_DNA"/>
</dbReference>
<dbReference type="GO" id="GO:0016852">
    <property type="term" value="F:sirohydrochlorin cobaltochelatase activity"/>
    <property type="evidence" value="ECO:0007669"/>
    <property type="project" value="UniProtKB-EC"/>
</dbReference>
<reference evidence="1" key="1">
    <citation type="submission" date="2019-08" db="EMBL/GenBank/DDBJ databases">
        <authorList>
            <person name="Kucharzyk K."/>
            <person name="Murdoch R.W."/>
            <person name="Higgins S."/>
            <person name="Loffler F."/>
        </authorList>
    </citation>
    <scope>NUCLEOTIDE SEQUENCE</scope>
</reference>
<name>A0A645BRN4_9ZZZZ</name>
<protein>
    <submittedName>
        <fullName evidence="1">Sirohydrochlorin cobaltochelatase</fullName>
        <ecNumber evidence="1">4.99.1.3</ecNumber>
    </submittedName>
</protein>
<dbReference type="GO" id="GO:0019251">
    <property type="term" value="P:anaerobic cobalamin biosynthetic process"/>
    <property type="evidence" value="ECO:0007669"/>
    <property type="project" value="InterPro"/>
</dbReference>
<dbReference type="EC" id="4.99.1.3" evidence="1"/>
<accession>A0A645BRN4</accession>
<sequence length="86" mass="9552">MENVIAKLKANQAGKVLLAPFMLVAGDHAQNDMAGDDEDSAKSQLEQAGFSVEVYLRGLGENPYIQELYVQHLREAIDQPYGHKKH</sequence>
<dbReference type="InterPro" id="IPR010388">
    <property type="entry name" value="Anaerobic_Co-chelatase"/>
</dbReference>
<dbReference type="Pfam" id="PF06180">
    <property type="entry name" value="CbiK"/>
    <property type="match status" value="1"/>
</dbReference>
<gene>
    <name evidence="1" type="primary">cbiK_13</name>
    <name evidence="1" type="ORF">SDC9_115021</name>
</gene>
<evidence type="ECO:0000313" key="1">
    <source>
        <dbReference type="EMBL" id="MPM68090.1"/>
    </source>
</evidence>
<keyword evidence="1" id="KW-0456">Lyase</keyword>
<proteinExistence type="predicted"/>
<dbReference type="AlphaFoldDB" id="A0A645BRN4"/>
<dbReference type="SUPFAM" id="SSF53800">
    <property type="entry name" value="Chelatase"/>
    <property type="match status" value="1"/>
</dbReference>